<gene>
    <name evidence="2" type="ordered locus">AXYL_04004</name>
</gene>
<dbReference type="KEGG" id="axy:AXYL_04004"/>
<proteinExistence type="predicted"/>
<name>E3HSK7_ACHXA</name>
<dbReference type="STRING" id="762376.AXYL_04004"/>
<dbReference type="EMBL" id="CP002287">
    <property type="protein sequence ID" value="ADP17324.1"/>
    <property type="molecule type" value="Genomic_DNA"/>
</dbReference>
<evidence type="ECO:0000313" key="2">
    <source>
        <dbReference type="EMBL" id="ADP17324.1"/>
    </source>
</evidence>
<dbReference type="RefSeq" id="WP_013394635.1">
    <property type="nucleotide sequence ID" value="NC_014640.1"/>
</dbReference>
<organism evidence="2 3">
    <name type="scientific">Achromobacter xylosoxidans (strain A8)</name>
    <dbReference type="NCBI Taxonomy" id="762376"/>
    <lineage>
        <taxon>Bacteria</taxon>
        <taxon>Pseudomonadati</taxon>
        <taxon>Pseudomonadota</taxon>
        <taxon>Betaproteobacteria</taxon>
        <taxon>Burkholderiales</taxon>
        <taxon>Alcaligenaceae</taxon>
        <taxon>Achromobacter</taxon>
    </lineage>
</organism>
<feature type="region of interest" description="Disordered" evidence="1">
    <location>
        <begin position="53"/>
        <end position="76"/>
    </location>
</feature>
<dbReference type="HOGENOM" id="CLU_197263_0_0_4"/>
<dbReference type="AlphaFoldDB" id="E3HSK7"/>
<evidence type="ECO:0000256" key="1">
    <source>
        <dbReference type="SAM" id="MobiDB-lite"/>
    </source>
</evidence>
<reference evidence="2 3" key="1">
    <citation type="journal article" date="2011" name="J. Bacteriol.">
        <title>Complete genome sequence of the haloaromatic acid-degrading bacterium Achromobacter xylosoxidans A8.</title>
        <authorList>
            <person name="Strnad H."/>
            <person name="Ridl J."/>
            <person name="Paces J."/>
            <person name="Kolar M."/>
            <person name="Vlcek C."/>
            <person name="Paces V."/>
        </authorList>
    </citation>
    <scope>NUCLEOTIDE SEQUENCE [LARGE SCALE GENOMIC DNA]</scope>
    <source>
        <strain evidence="2 3">A8</strain>
    </source>
</reference>
<protein>
    <submittedName>
        <fullName evidence="2">Uncharacterized protein</fullName>
    </submittedName>
</protein>
<sequence>MQRDDIRKLGAKAAREGLSLFDCPYYVASAMPGHTGEAIQEWREKVDAWEAGWTQEKEVTRPPPSSRSHPTGRRGM</sequence>
<accession>E3HSK7</accession>
<dbReference type="NCBIfam" id="NF041856">
    <property type="entry name" value="CrpP_rel_fam"/>
    <property type="match status" value="1"/>
</dbReference>
<dbReference type="Proteomes" id="UP000006876">
    <property type="component" value="Chromosome"/>
</dbReference>
<evidence type="ECO:0000313" key="3">
    <source>
        <dbReference type="Proteomes" id="UP000006876"/>
    </source>
</evidence>
<dbReference type="InterPro" id="IPR049847">
    <property type="entry name" value="CrpP-rel"/>
</dbReference>